<reference evidence="1" key="1">
    <citation type="submission" date="2023-03" db="EMBL/GenBank/DDBJ databases">
        <authorList>
            <person name="Steffen K."/>
            <person name="Cardenas P."/>
        </authorList>
    </citation>
    <scope>NUCLEOTIDE SEQUENCE</scope>
</reference>
<dbReference type="Proteomes" id="UP001174909">
    <property type="component" value="Unassembled WGS sequence"/>
</dbReference>
<proteinExistence type="predicted"/>
<dbReference type="EMBL" id="CASHTH010001191">
    <property type="protein sequence ID" value="CAI8012526.1"/>
    <property type="molecule type" value="Genomic_DNA"/>
</dbReference>
<name>A0AA35RL14_GEOBA</name>
<dbReference type="AlphaFoldDB" id="A0AA35RL14"/>
<comment type="caution">
    <text evidence="1">The sequence shown here is derived from an EMBL/GenBank/DDBJ whole genome shotgun (WGS) entry which is preliminary data.</text>
</comment>
<gene>
    <name evidence="1" type="ORF">GBAR_LOCUS8036</name>
</gene>
<protein>
    <submittedName>
        <fullName evidence="1">Uncharacterized protein</fullName>
    </submittedName>
</protein>
<sequence>MPYLSLILFTTLCEISRISSKFSAIKLGHVNWGLGPRYLVLEFVQPLWPVKCRAYTCAYIICACVASSVLSQSWISPEKMPFVVEESGKENVVPTRESP</sequence>
<accession>A0AA35RL14</accession>
<organism evidence="1 2">
    <name type="scientific">Geodia barretti</name>
    <name type="common">Barrett's horny sponge</name>
    <dbReference type="NCBI Taxonomy" id="519541"/>
    <lineage>
        <taxon>Eukaryota</taxon>
        <taxon>Metazoa</taxon>
        <taxon>Porifera</taxon>
        <taxon>Demospongiae</taxon>
        <taxon>Heteroscleromorpha</taxon>
        <taxon>Tetractinellida</taxon>
        <taxon>Astrophorina</taxon>
        <taxon>Geodiidae</taxon>
        <taxon>Geodia</taxon>
    </lineage>
</organism>
<keyword evidence="2" id="KW-1185">Reference proteome</keyword>
<evidence type="ECO:0000313" key="2">
    <source>
        <dbReference type="Proteomes" id="UP001174909"/>
    </source>
</evidence>
<evidence type="ECO:0000313" key="1">
    <source>
        <dbReference type="EMBL" id="CAI8012526.1"/>
    </source>
</evidence>